<evidence type="ECO:0000256" key="2">
    <source>
        <dbReference type="ARBA" id="ARBA00022475"/>
    </source>
</evidence>
<feature type="transmembrane region" description="Helical" evidence="6">
    <location>
        <begin position="12"/>
        <end position="29"/>
    </location>
</feature>
<feature type="transmembrane region" description="Helical" evidence="6">
    <location>
        <begin position="381"/>
        <end position="399"/>
    </location>
</feature>
<evidence type="ECO:0000259" key="7">
    <source>
        <dbReference type="Pfam" id="PF03772"/>
    </source>
</evidence>
<feature type="transmembrane region" description="Helical" evidence="6">
    <location>
        <begin position="415"/>
        <end position="431"/>
    </location>
</feature>
<feature type="transmembrane region" description="Helical" evidence="6">
    <location>
        <begin position="225"/>
        <end position="243"/>
    </location>
</feature>
<keyword evidence="3 6" id="KW-0812">Transmembrane</keyword>
<keyword evidence="4 6" id="KW-1133">Transmembrane helix</keyword>
<feature type="transmembrane region" description="Helical" evidence="6">
    <location>
        <begin position="356"/>
        <end position="374"/>
    </location>
</feature>
<evidence type="ECO:0000256" key="1">
    <source>
        <dbReference type="ARBA" id="ARBA00004651"/>
    </source>
</evidence>
<evidence type="ECO:0000313" key="9">
    <source>
        <dbReference type="Proteomes" id="UP000308489"/>
    </source>
</evidence>
<dbReference type="AlphaFoldDB" id="A0A4U9RFS8"/>
<feature type="domain" description="ComEC/Rec2-related protein" evidence="7">
    <location>
        <begin position="183"/>
        <end position="427"/>
    </location>
</feature>
<feature type="transmembrane region" description="Helical" evidence="6">
    <location>
        <begin position="288"/>
        <end position="307"/>
    </location>
</feature>
<dbReference type="Pfam" id="PF03772">
    <property type="entry name" value="Competence"/>
    <property type="match status" value="1"/>
</dbReference>
<reference evidence="8 9" key="1">
    <citation type="submission" date="2019-05" db="EMBL/GenBank/DDBJ databases">
        <authorList>
            <consortium name="Pathogen Informatics"/>
        </authorList>
    </citation>
    <scope>NUCLEOTIDE SEQUENCE [LARGE SCALE GENOMIC DNA]</scope>
    <source>
        <strain evidence="8 9">NCTC503</strain>
    </source>
</reference>
<dbReference type="Proteomes" id="UP000308489">
    <property type="component" value="Chromosome 1"/>
</dbReference>
<name>A0A4U9RFS8_HATHI</name>
<keyword evidence="2" id="KW-1003">Cell membrane</keyword>
<evidence type="ECO:0000256" key="3">
    <source>
        <dbReference type="ARBA" id="ARBA00022692"/>
    </source>
</evidence>
<organism evidence="8 9">
    <name type="scientific">Hathewaya histolytica</name>
    <name type="common">Clostridium histolyticum</name>
    <dbReference type="NCBI Taxonomy" id="1498"/>
    <lineage>
        <taxon>Bacteria</taxon>
        <taxon>Bacillati</taxon>
        <taxon>Bacillota</taxon>
        <taxon>Clostridia</taxon>
        <taxon>Eubacteriales</taxon>
        <taxon>Clostridiaceae</taxon>
        <taxon>Hathewaya</taxon>
    </lineage>
</organism>
<proteinExistence type="predicted"/>
<gene>
    <name evidence="8" type="ORF">NCTC503_01662</name>
</gene>
<sequence>MKNEKILVGNPIVYYAIALFLGSFSFTIFYETVIIFVVFTTIFFLFIYFTIDIKFSNIIVLFYILGYFFNIFYFSYNLPKKHSELVVDITYDRGFFKRGALDGRYVNLLGCNKELKKGDKVYIKGDFERNIDISAGVIGEIKVNSSRKIGESRLIKINNIKDKMYKEFNSILGEENTSILMALAFGEEDYISLEDKEDLKTLGVVHAISVSGFHMIIIFKILDFIPMLGIKSFIAFLYVIFTGGKPSTLRAFLMILILKLSPKLFKNYSVLGALSFSSLLILSIRPYYVVNPGFVLSYLSVIGIILFNKKISKKLYVLPKYLRESLSLTLSSQSLSALYSIVLFKEYSLGGFLGNIFLIPIYSILVILGNIALICRMVTPLFNFICYTILSLMEGYNIVKKVLLLIVPSNIKLDYFHVISIVILFISYILIKKGYKYAKFSTISILIFYFLSTFSFTPEIHFYNLGHKECAIIKYKWDKIAICKDLDDLKRIKEVVDKSFIIDNGTTEEISLNNYFIKGKTNKAWGDNLVIEVNSEKNNSVISTLPQKPLKNFYNNCKIIEVKGKKLYNNYGKVYAKLYLIE</sequence>
<protein>
    <submittedName>
        <fullName evidence="8">ComEC/Rec2-related protein</fullName>
    </submittedName>
</protein>
<dbReference type="NCBIfam" id="TIGR00360">
    <property type="entry name" value="ComEC_N-term"/>
    <property type="match status" value="1"/>
</dbReference>
<comment type="subcellular location">
    <subcellularLocation>
        <location evidence="1">Cell membrane</location>
        <topology evidence="1">Multi-pass membrane protein</topology>
    </subcellularLocation>
</comment>
<feature type="transmembrane region" description="Helical" evidence="6">
    <location>
        <begin position="201"/>
        <end position="219"/>
    </location>
</feature>
<dbReference type="KEGG" id="hhw:NCTC503_01662"/>
<keyword evidence="9" id="KW-1185">Reference proteome</keyword>
<dbReference type="GO" id="GO:0005886">
    <property type="term" value="C:plasma membrane"/>
    <property type="evidence" value="ECO:0007669"/>
    <property type="project" value="UniProtKB-SubCell"/>
</dbReference>
<dbReference type="OrthoDB" id="9761531at2"/>
<dbReference type="PANTHER" id="PTHR30619:SF1">
    <property type="entry name" value="RECOMBINATION PROTEIN 2"/>
    <property type="match status" value="1"/>
</dbReference>
<dbReference type="InterPro" id="IPR004477">
    <property type="entry name" value="ComEC_N"/>
</dbReference>
<dbReference type="PANTHER" id="PTHR30619">
    <property type="entry name" value="DNA INTERNALIZATION/COMPETENCE PROTEIN COMEC/REC2"/>
    <property type="match status" value="1"/>
</dbReference>
<feature type="transmembrane region" description="Helical" evidence="6">
    <location>
        <begin position="57"/>
        <end position="76"/>
    </location>
</feature>
<feature type="transmembrane region" description="Helical" evidence="6">
    <location>
        <begin position="264"/>
        <end position="282"/>
    </location>
</feature>
<evidence type="ECO:0000256" key="6">
    <source>
        <dbReference type="SAM" id="Phobius"/>
    </source>
</evidence>
<evidence type="ECO:0000256" key="4">
    <source>
        <dbReference type="ARBA" id="ARBA00022989"/>
    </source>
</evidence>
<keyword evidence="5 6" id="KW-0472">Membrane</keyword>
<accession>A0A4U9RFS8</accession>
<evidence type="ECO:0000313" key="8">
    <source>
        <dbReference type="EMBL" id="VTQ90742.1"/>
    </source>
</evidence>
<dbReference type="InterPro" id="IPR052159">
    <property type="entry name" value="Competence_DNA_uptake"/>
</dbReference>
<dbReference type="RefSeq" id="WP_138210291.1">
    <property type="nucleotide sequence ID" value="NZ_CBCRUQ010000005.1"/>
</dbReference>
<feature type="transmembrane region" description="Helical" evidence="6">
    <location>
        <begin position="34"/>
        <end position="51"/>
    </location>
</feature>
<evidence type="ECO:0000256" key="5">
    <source>
        <dbReference type="ARBA" id="ARBA00023136"/>
    </source>
</evidence>
<feature type="transmembrane region" description="Helical" evidence="6">
    <location>
        <begin position="443"/>
        <end position="463"/>
    </location>
</feature>
<dbReference type="EMBL" id="LR590481">
    <property type="protein sequence ID" value="VTQ90742.1"/>
    <property type="molecule type" value="Genomic_DNA"/>
</dbReference>